<feature type="binding site" evidence="15">
    <location>
        <begin position="107"/>
        <end position="108"/>
    </location>
    <ligand>
        <name>S-adenosyl-L-methionine</name>
        <dbReference type="ChEBI" id="CHEBI:59789"/>
        <label>2</label>
    </ligand>
</feature>
<feature type="binding site" evidence="15">
    <location>
        <position position="178"/>
    </location>
    <ligand>
        <name>S-adenosyl-L-methionine</name>
        <dbReference type="ChEBI" id="CHEBI:59789"/>
        <label>2</label>
    </ligand>
</feature>
<dbReference type="SMART" id="SM00729">
    <property type="entry name" value="Elp3"/>
    <property type="match status" value="1"/>
</dbReference>
<comment type="catalytic activity">
    <reaction evidence="13 14">
        <text>coproporphyrinogen III + 2 S-adenosyl-L-methionine = protoporphyrinogen IX + 2 5'-deoxyadenosine + 2 L-methionine + 2 CO2</text>
        <dbReference type="Rhea" id="RHEA:15425"/>
        <dbReference type="ChEBI" id="CHEBI:16526"/>
        <dbReference type="ChEBI" id="CHEBI:17319"/>
        <dbReference type="ChEBI" id="CHEBI:57307"/>
        <dbReference type="ChEBI" id="CHEBI:57309"/>
        <dbReference type="ChEBI" id="CHEBI:57844"/>
        <dbReference type="ChEBI" id="CHEBI:59789"/>
        <dbReference type="EC" id="1.3.98.3"/>
    </reaction>
</comment>
<dbReference type="SFLD" id="SFLDS00029">
    <property type="entry name" value="Radical_SAM"/>
    <property type="match status" value="1"/>
</dbReference>
<evidence type="ECO:0000256" key="1">
    <source>
        <dbReference type="ARBA" id="ARBA00004496"/>
    </source>
</evidence>
<proteinExistence type="inferred from homology"/>
<dbReference type="RefSeq" id="WP_183852020.1">
    <property type="nucleotide sequence ID" value="NZ_JACHOO010000001.1"/>
</dbReference>
<evidence type="ECO:0000256" key="3">
    <source>
        <dbReference type="ARBA" id="ARBA00005493"/>
    </source>
</evidence>
<keyword evidence="5 14" id="KW-0004">4Fe-4S</keyword>
<feature type="binding site" evidence="15">
    <location>
        <position position="49"/>
    </location>
    <ligand>
        <name>S-adenosyl-L-methionine</name>
        <dbReference type="ChEBI" id="CHEBI:59789"/>
        <label>1</label>
    </ligand>
</feature>
<dbReference type="SUPFAM" id="SSF102114">
    <property type="entry name" value="Radical SAM enzymes"/>
    <property type="match status" value="1"/>
</dbReference>
<accession>A0A7W9FJ59</accession>
<evidence type="ECO:0000256" key="16">
    <source>
        <dbReference type="PIRSR" id="PIRSR000167-2"/>
    </source>
</evidence>
<dbReference type="PANTHER" id="PTHR13932">
    <property type="entry name" value="COPROPORPHYRINIGEN III OXIDASE"/>
    <property type="match status" value="1"/>
</dbReference>
<feature type="binding site" evidence="15">
    <location>
        <position position="237"/>
    </location>
    <ligand>
        <name>S-adenosyl-L-methionine</name>
        <dbReference type="ChEBI" id="CHEBI:59789"/>
        <label>2</label>
    </ligand>
</feature>
<feature type="binding site" evidence="15">
    <location>
        <position position="323"/>
    </location>
    <ligand>
        <name>S-adenosyl-L-methionine</name>
        <dbReference type="ChEBI" id="CHEBI:59789"/>
        <label>1</label>
    </ligand>
</feature>
<evidence type="ECO:0000256" key="12">
    <source>
        <dbReference type="ARBA" id="ARBA00023244"/>
    </source>
</evidence>
<protein>
    <recommendedName>
        <fullName evidence="14">Coproporphyrinogen-III oxidase</fullName>
        <ecNumber evidence="14">1.3.98.3</ecNumber>
    </recommendedName>
</protein>
<keyword evidence="11 14" id="KW-0411">Iron-sulfur</keyword>
<keyword evidence="8 14" id="KW-0479">Metal-binding</keyword>
<evidence type="ECO:0000256" key="5">
    <source>
        <dbReference type="ARBA" id="ARBA00022485"/>
    </source>
</evidence>
<dbReference type="InterPro" id="IPR004558">
    <property type="entry name" value="Coprogen_oxidase_HemN"/>
</dbReference>
<evidence type="ECO:0000256" key="10">
    <source>
        <dbReference type="ARBA" id="ARBA00023004"/>
    </source>
</evidence>
<evidence type="ECO:0000256" key="15">
    <source>
        <dbReference type="PIRSR" id="PIRSR000167-1"/>
    </source>
</evidence>
<dbReference type="PANTHER" id="PTHR13932:SF6">
    <property type="entry name" value="OXYGEN-INDEPENDENT COPROPORPHYRINOGEN III OXIDASE"/>
    <property type="match status" value="1"/>
</dbReference>
<keyword evidence="9 14" id="KW-0560">Oxidoreductase</keyword>
<feature type="binding site" evidence="15">
    <location>
        <position position="106"/>
    </location>
    <ligand>
        <name>S-adenosyl-L-methionine</name>
        <dbReference type="ChEBI" id="CHEBI:59789"/>
        <label>1</label>
    </ligand>
</feature>
<dbReference type="CDD" id="cd01335">
    <property type="entry name" value="Radical_SAM"/>
    <property type="match status" value="1"/>
</dbReference>
<feature type="binding site" evidence="15">
    <location>
        <position position="203"/>
    </location>
    <ligand>
        <name>S-adenosyl-L-methionine</name>
        <dbReference type="ChEBI" id="CHEBI:59789"/>
        <label>2</label>
    </ligand>
</feature>
<dbReference type="GO" id="GO:0051539">
    <property type="term" value="F:4 iron, 4 sulfur cluster binding"/>
    <property type="evidence" value="ECO:0007669"/>
    <property type="project" value="UniProtKB-KW"/>
</dbReference>
<dbReference type="GO" id="GO:0051989">
    <property type="term" value="F:coproporphyrinogen dehydrogenase activity"/>
    <property type="evidence" value="ECO:0007669"/>
    <property type="project" value="UniProtKB-EC"/>
</dbReference>
<comment type="similarity">
    <text evidence="3 14">Belongs to the anaerobic coproporphyrinogen-III oxidase family.</text>
</comment>
<evidence type="ECO:0000256" key="2">
    <source>
        <dbReference type="ARBA" id="ARBA00004785"/>
    </source>
</evidence>
<feature type="binding site" evidence="15">
    <location>
        <position position="166"/>
    </location>
    <ligand>
        <name>S-adenosyl-L-methionine</name>
        <dbReference type="ChEBI" id="CHEBI:59789"/>
        <label>2</label>
    </ligand>
</feature>
<dbReference type="Pfam" id="PF04055">
    <property type="entry name" value="Radical_SAM"/>
    <property type="match status" value="1"/>
</dbReference>
<comment type="cofactor">
    <cofactor evidence="14 16">
        <name>[4Fe-4S] cluster</name>
        <dbReference type="ChEBI" id="CHEBI:49883"/>
    </cofactor>
    <text evidence="14 16">Binds 1 [4Fe-4S] cluster. The cluster is coordinated with 3 cysteines and an exchangeable S-adenosyl-L-methionine.</text>
</comment>
<evidence type="ECO:0000256" key="13">
    <source>
        <dbReference type="ARBA" id="ARBA00048321"/>
    </source>
</evidence>
<dbReference type="Pfam" id="PF06969">
    <property type="entry name" value="HemN_C"/>
    <property type="match status" value="1"/>
</dbReference>
<evidence type="ECO:0000256" key="8">
    <source>
        <dbReference type="ARBA" id="ARBA00022723"/>
    </source>
</evidence>
<dbReference type="EMBL" id="JACHOO010000001">
    <property type="protein sequence ID" value="MBB5751392.1"/>
    <property type="molecule type" value="Genomic_DNA"/>
</dbReference>
<comment type="subunit">
    <text evidence="4">Monomer.</text>
</comment>
<evidence type="ECO:0000256" key="9">
    <source>
        <dbReference type="ARBA" id="ARBA00023002"/>
    </source>
</evidence>
<evidence type="ECO:0000256" key="14">
    <source>
        <dbReference type="PIRNR" id="PIRNR000167"/>
    </source>
</evidence>
<keyword evidence="10 14" id="KW-0408">Iron</keyword>
<dbReference type="InterPro" id="IPR007197">
    <property type="entry name" value="rSAM"/>
</dbReference>
<dbReference type="GO" id="GO:0046872">
    <property type="term" value="F:metal ion binding"/>
    <property type="evidence" value="ECO:0007669"/>
    <property type="project" value="UniProtKB-KW"/>
</dbReference>
<dbReference type="InterPro" id="IPR034505">
    <property type="entry name" value="Coproporphyrinogen-III_oxidase"/>
</dbReference>
<dbReference type="NCBIfam" id="TIGR00538">
    <property type="entry name" value="hemN"/>
    <property type="match status" value="1"/>
</dbReference>
<dbReference type="InterPro" id="IPR058240">
    <property type="entry name" value="rSAM_sf"/>
</dbReference>
<comment type="pathway">
    <text evidence="2 14">Porphyrin-containing compound metabolism; protoporphyrin-IX biosynthesis; protoporphyrinogen-IX from coproporphyrinogen-III (AdoMet route): step 1/1.</text>
</comment>
<dbReference type="GO" id="GO:0006782">
    <property type="term" value="P:protoporphyrinogen IX biosynthetic process"/>
    <property type="evidence" value="ECO:0007669"/>
    <property type="project" value="UniProtKB-UniPathway"/>
</dbReference>
<dbReference type="Gene3D" id="3.30.750.200">
    <property type="match status" value="1"/>
</dbReference>
<comment type="caution">
    <text evidence="18">The sequence shown here is derived from an EMBL/GenBank/DDBJ whole genome shotgun (WGS) entry which is preliminary data.</text>
</comment>
<dbReference type="InterPro" id="IPR006638">
    <property type="entry name" value="Elp3/MiaA/NifB-like_rSAM"/>
</dbReference>
<dbReference type="PROSITE" id="PS51918">
    <property type="entry name" value="RADICAL_SAM"/>
    <property type="match status" value="1"/>
</dbReference>
<feature type="binding site" evidence="16">
    <location>
        <position position="59"/>
    </location>
    <ligand>
        <name>[4Fe-4S] cluster</name>
        <dbReference type="ChEBI" id="CHEBI:49883"/>
        <note>4Fe-4S-S-AdoMet</note>
    </ligand>
</feature>
<evidence type="ECO:0000256" key="6">
    <source>
        <dbReference type="ARBA" id="ARBA00022490"/>
    </source>
</evidence>
<sequence>MTDLVAKYAAVPVPRYTSYPTAADFRPLGAGEHAAWLGAIAPGSRVSIYLHVPYCRALCHYCGCHAKIARRDDVIATYRAALEAEIAHVAAALPAGLKVARIAWGGGTPSALGAEGLAAVTGVLRSHFTFEPDLEHGIELDPRLVDATLAQALAVLGVDRASLGVQDLDPTVQEAIGRVQPVEIVAAATAALRQAGINTLNYDLIVGLPHQTEATVRRTAEQVLALGPDSIACYGYAHLPERRKNQRLIDAAALPSAAVRFAQTGAIAEIFTAAGYVAVGMDHFARPDHPLARSAAAGVLKRNFQGYTDDAEPVLIGFGASAISHLPSGYAQNIADPSAYVRTVAEGALPSARGIALDDEDRRRAAIIETLMCDFRVDLGAAAAAYAEEIASLAPLAADGLVTVENGRIELTEAGRPFVRLVAAAFDAYRAGTAGRFSVAV</sequence>
<dbReference type="Gene3D" id="1.10.10.920">
    <property type="match status" value="1"/>
</dbReference>
<feature type="binding site" evidence="15">
    <location>
        <begin position="61"/>
        <end position="63"/>
    </location>
    <ligand>
        <name>S-adenosyl-L-methionine</name>
        <dbReference type="ChEBI" id="CHEBI:59789"/>
        <label>2</label>
    </ligand>
</feature>
<dbReference type="AlphaFoldDB" id="A0A7W9FJ59"/>
<organism evidence="18 19">
    <name type="scientific">Prosthecomicrobium pneumaticum</name>
    <dbReference type="NCBI Taxonomy" id="81895"/>
    <lineage>
        <taxon>Bacteria</taxon>
        <taxon>Pseudomonadati</taxon>
        <taxon>Pseudomonadota</taxon>
        <taxon>Alphaproteobacteria</taxon>
        <taxon>Hyphomicrobiales</taxon>
        <taxon>Kaistiaceae</taxon>
        <taxon>Prosthecomicrobium</taxon>
    </lineage>
</organism>
<feature type="binding site" evidence="16">
    <location>
        <position position="62"/>
    </location>
    <ligand>
        <name>[4Fe-4S] cluster</name>
        <dbReference type="ChEBI" id="CHEBI:49883"/>
        <note>4Fe-4S-S-AdoMet</note>
    </ligand>
</feature>
<dbReference type="PIRSF" id="PIRSF000167">
    <property type="entry name" value="HemN"/>
    <property type="match status" value="1"/>
</dbReference>
<feature type="binding site" evidence="15">
    <location>
        <position position="139"/>
    </location>
    <ligand>
        <name>S-adenosyl-L-methionine</name>
        <dbReference type="ChEBI" id="CHEBI:59789"/>
        <label>1</label>
    </ligand>
</feature>
<dbReference type="EC" id="1.3.98.3" evidence="14"/>
<reference evidence="18 19" key="1">
    <citation type="submission" date="2020-08" db="EMBL/GenBank/DDBJ databases">
        <title>Genomic Encyclopedia of Type Strains, Phase IV (KMG-IV): sequencing the most valuable type-strain genomes for metagenomic binning, comparative biology and taxonomic classification.</title>
        <authorList>
            <person name="Goeker M."/>
        </authorList>
    </citation>
    <scope>NUCLEOTIDE SEQUENCE [LARGE SCALE GENOMIC DNA]</scope>
    <source>
        <strain evidence="18 19">DSM 16268</strain>
    </source>
</reference>
<evidence type="ECO:0000256" key="4">
    <source>
        <dbReference type="ARBA" id="ARBA00011245"/>
    </source>
</evidence>
<dbReference type="GO" id="GO:0005737">
    <property type="term" value="C:cytoplasm"/>
    <property type="evidence" value="ECO:0007669"/>
    <property type="project" value="UniProtKB-SubCell"/>
</dbReference>
<feature type="binding site" evidence="16">
    <location>
        <position position="55"/>
    </location>
    <ligand>
        <name>[4Fe-4S] cluster</name>
        <dbReference type="ChEBI" id="CHEBI:49883"/>
        <note>4Fe-4S-S-AdoMet</note>
    </ligand>
</feature>
<gene>
    <name evidence="18" type="ORF">GGQ63_000435</name>
</gene>
<keyword evidence="19" id="KW-1185">Reference proteome</keyword>
<name>A0A7W9FJ59_9HYPH</name>
<feature type="domain" description="Radical SAM core" evidence="17">
    <location>
        <begin position="40"/>
        <end position="274"/>
    </location>
</feature>
<dbReference type="SFLD" id="SFLDG01065">
    <property type="entry name" value="anaerobic_coproporphyrinogen-I"/>
    <property type="match status" value="1"/>
</dbReference>
<keyword evidence="12 14" id="KW-0627">Porphyrin biosynthesis</keyword>
<dbReference type="Proteomes" id="UP000523821">
    <property type="component" value="Unassembled WGS sequence"/>
</dbReference>
<dbReference type="UniPathway" id="UPA00251">
    <property type="reaction ID" value="UER00323"/>
</dbReference>
<comment type="subcellular location">
    <subcellularLocation>
        <location evidence="1 14">Cytoplasm</location>
    </subcellularLocation>
</comment>
<dbReference type="GO" id="GO:0004109">
    <property type="term" value="F:coproporphyrinogen oxidase activity"/>
    <property type="evidence" value="ECO:0007669"/>
    <property type="project" value="InterPro"/>
</dbReference>
<dbReference type="InterPro" id="IPR010723">
    <property type="entry name" value="HemN_C"/>
</dbReference>
<evidence type="ECO:0000259" key="17">
    <source>
        <dbReference type="PROSITE" id="PS51918"/>
    </source>
</evidence>
<keyword evidence="6 14" id="KW-0963">Cytoplasm</keyword>
<evidence type="ECO:0000256" key="11">
    <source>
        <dbReference type="ARBA" id="ARBA00023014"/>
    </source>
</evidence>
<evidence type="ECO:0000313" key="18">
    <source>
        <dbReference type="EMBL" id="MBB5751392.1"/>
    </source>
</evidence>
<keyword evidence="7 14" id="KW-0949">S-adenosyl-L-methionine</keyword>
<evidence type="ECO:0000256" key="7">
    <source>
        <dbReference type="ARBA" id="ARBA00022691"/>
    </source>
</evidence>
<evidence type="ECO:0000313" key="19">
    <source>
        <dbReference type="Proteomes" id="UP000523821"/>
    </source>
</evidence>